<feature type="transmembrane region" description="Helical" evidence="9">
    <location>
        <begin position="48"/>
        <end position="67"/>
    </location>
</feature>
<comment type="caution">
    <text evidence="9">Lacks conserved residue(s) required for the propagation of feature annotation.</text>
</comment>
<evidence type="ECO:0000313" key="11">
    <source>
        <dbReference type="Proteomes" id="UP000506160"/>
    </source>
</evidence>
<dbReference type="PANTHER" id="PTHR33910">
    <property type="entry name" value="PROTEIN TRANSLOCASE SUBUNIT SECE"/>
    <property type="match status" value="1"/>
</dbReference>
<dbReference type="GO" id="GO:0009306">
    <property type="term" value="P:protein secretion"/>
    <property type="evidence" value="ECO:0007669"/>
    <property type="project" value="UniProtKB-UniRule"/>
</dbReference>
<protein>
    <recommendedName>
        <fullName evidence="9">Protein translocase subunit SecE</fullName>
    </recommendedName>
</protein>
<keyword evidence="7 9" id="KW-0811">Translocation</keyword>
<evidence type="ECO:0000256" key="1">
    <source>
        <dbReference type="ARBA" id="ARBA00004370"/>
    </source>
</evidence>
<dbReference type="Pfam" id="PF00584">
    <property type="entry name" value="SecE"/>
    <property type="match status" value="1"/>
</dbReference>
<dbReference type="GO" id="GO:0065002">
    <property type="term" value="P:intracellular protein transmembrane transport"/>
    <property type="evidence" value="ECO:0007669"/>
    <property type="project" value="UniProtKB-UniRule"/>
</dbReference>
<reference evidence="10 11" key="1">
    <citation type="journal article" date="2014" name="Appl. Environ. Microbiol.">
        <title>Genomic features of a bumble bee symbiont reflect its host environment.</title>
        <authorList>
            <person name="Martinson V.G."/>
            <person name="Magoc T."/>
            <person name="Koch H."/>
            <person name="Salzberg S.L."/>
            <person name="Moran N.A."/>
        </authorList>
    </citation>
    <scope>NUCLEOTIDE SEQUENCE [LARGE SCALE GENOMIC DNA]</scope>
    <source>
        <strain evidence="10 11">Bimp</strain>
    </source>
</reference>
<dbReference type="Proteomes" id="UP000506160">
    <property type="component" value="Unassembled WGS sequence"/>
</dbReference>
<feature type="transmembrane region" description="Helical" evidence="9">
    <location>
        <begin position="17"/>
        <end position="36"/>
    </location>
</feature>
<dbReference type="InterPro" id="IPR038379">
    <property type="entry name" value="SecE_sf"/>
</dbReference>
<name>A0AB94ICE4_9GAMM</name>
<dbReference type="EMBL" id="AWGA01000055">
    <property type="protein sequence ID" value="TEA27087.1"/>
    <property type="molecule type" value="Genomic_DNA"/>
</dbReference>
<keyword evidence="2 9" id="KW-0813">Transport</keyword>
<accession>A0AB94ICE4</accession>
<proteinExistence type="inferred from homology"/>
<evidence type="ECO:0000256" key="2">
    <source>
        <dbReference type="ARBA" id="ARBA00022448"/>
    </source>
</evidence>
<dbReference type="RefSeq" id="WP_024496105.1">
    <property type="nucleotide sequence ID" value="NZ_AWGA01000055.1"/>
</dbReference>
<dbReference type="GO" id="GO:0006605">
    <property type="term" value="P:protein targeting"/>
    <property type="evidence" value="ECO:0007669"/>
    <property type="project" value="UniProtKB-UniRule"/>
</dbReference>
<dbReference type="InterPro" id="IPR001901">
    <property type="entry name" value="Translocase_SecE/Sec61-g"/>
</dbReference>
<sequence>MRANIEHQEKETGLDKLKWLVVLALFIIVVWGNFYFAEPNAIYQANTIVRVVVVGILAVLALILAATTSKGKQILVFAQESRQELRKVVWPTRRETIQTTLLIAMVTLVSSLFLWGLDNITIRIISFLTLY</sequence>
<feature type="transmembrane region" description="Helical" evidence="9">
    <location>
        <begin position="97"/>
        <end position="117"/>
    </location>
</feature>
<evidence type="ECO:0000256" key="9">
    <source>
        <dbReference type="HAMAP-Rule" id="MF_00422"/>
    </source>
</evidence>
<dbReference type="GO" id="GO:0005886">
    <property type="term" value="C:plasma membrane"/>
    <property type="evidence" value="ECO:0007669"/>
    <property type="project" value="UniProtKB-UniRule"/>
</dbReference>
<evidence type="ECO:0000256" key="3">
    <source>
        <dbReference type="ARBA" id="ARBA00022475"/>
    </source>
</evidence>
<dbReference type="Gene3D" id="1.20.5.1030">
    <property type="entry name" value="Preprotein translocase secy subunit"/>
    <property type="match status" value="1"/>
</dbReference>
<keyword evidence="5 9" id="KW-0653">Protein transport</keyword>
<evidence type="ECO:0000256" key="6">
    <source>
        <dbReference type="ARBA" id="ARBA00022989"/>
    </source>
</evidence>
<dbReference type="InterPro" id="IPR005807">
    <property type="entry name" value="SecE_bac"/>
</dbReference>
<keyword evidence="6 9" id="KW-1133">Transmembrane helix</keyword>
<keyword evidence="3 9" id="KW-1003">Cell membrane</keyword>
<keyword evidence="11" id="KW-1185">Reference proteome</keyword>
<gene>
    <name evidence="9 10" type="primary">secE</name>
    <name evidence="10" type="ORF">O970_05335</name>
</gene>
<keyword evidence="4 9" id="KW-0812">Transmembrane</keyword>
<evidence type="ECO:0000256" key="5">
    <source>
        <dbReference type="ARBA" id="ARBA00022927"/>
    </source>
</evidence>
<comment type="function">
    <text evidence="9">Essential subunit of the Sec protein translocation channel SecYEG. Clamps together the 2 halves of SecY. May contact the channel plug during translocation.</text>
</comment>
<dbReference type="PRINTS" id="PR01650">
    <property type="entry name" value="SECETRNLCASE"/>
</dbReference>
<evidence type="ECO:0000313" key="10">
    <source>
        <dbReference type="EMBL" id="TEA27087.1"/>
    </source>
</evidence>
<dbReference type="GO" id="GO:0043952">
    <property type="term" value="P:protein transport by the Sec complex"/>
    <property type="evidence" value="ECO:0007669"/>
    <property type="project" value="UniProtKB-UniRule"/>
</dbReference>
<comment type="subunit">
    <text evidence="9">Component of the Sec protein translocase complex. Heterotrimer consisting of SecY, SecE and SecG subunits. The heterotrimers can form oligomers, although 1 heterotrimer is thought to be able to translocate proteins. Interacts with the ribosome. Interacts with SecDF, and other proteins may be involved. Interacts with SecA.</text>
</comment>
<dbReference type="AlphaFoldDB" id="A0AB94ICE4"/>
<comment type="caution">
    <text evidence="10">The sequence shown here is derived from an EMBL/GenBank/DDBJ whole genome shotgun (WGS) entry which is preliminary data.</text>
</comment>
<evidence type="ECO:0000256" key="8">
    <source>
        <dbReference type="ARBA" id="ARBA00023136"/>
    </source>
</evidence>
<evidence type="ECO:0000256" key="4">
    <source>
        <dbReference type="ARBA" id="ARBA00022692"/>
    </source>
</evidence>
<dbReference type="PANTHER" id="PTHR33910:SF1">
    <property type="entry name" value="PROTEIN TRANSLOCASE SUBUNIT SECE"/>
    <property type="match status" value="1"/>
</dbReference>
<evidence type="ECO:0000256" key="7">
    <source>
        <dbReference type="ARBA" id="ARBA00023010"/>
    </source>
</evidence>
<organism evidence="10 11">
    <name type="scientific">Candidatus Schmidhempelia bombi str. Bimp</name>
    <dbReference type="NCBI Taxonomy" id="1387197"/>
    <lineage>
        <taxon>Bacteria</taxon>
        <taxon>Pseudomonadati</taxon>
        <taxon>Pseudomonadota</taxon>
        <taxon>Gammaproteobacteria</taxon>
        <taxon>Orbales</taxon>
        <taxon>Orbaceae</taxon>
        <taxon>Candidatus Schmidhempelia</taxon>
    </lineage>
</organism>
<keyword evidence="8 9" id="KW-0472">Membrane</keyword>
<comment type="similarity">
    <text evidence="9">Belongs to the SecE/SEC61-gamma family.</text>
</comment>
<comment type="subcellular location">
    <subcellularLocation>
        <location evidence="1">Membrane</location>
    </subcellularLocation>
</comment>
<dbReference type="HAMAP" id="MF_00422">
    <property type="entry name" value="SecE"/>
    <property type="match status" value="1"/>
</dbReference>
<dbReference type="GO" id="GO:0008320">
    <property type="term" value="F:protein transmembrane transporter activity"/>
    <property type="evidence" value="ECO:0007669"/>
    <property type="project" value="UniProtKB-UniRule"/>
</dbReference>
<dbReference type="NCBIfam" id="TIGR00964">
    <property type="entry name" value="secE_bact"/>
    <property type="match status" value="1"/>
</dbReference>